<comment type="caution">
    <text evidence="5">The sequence shown here is derived from an EMBL/GenBank/DDBJ whole genome shotgun (WGS) entry which is preliminary data.</text>
</comment>
<dbReference type="GO" id="GO:0000976">
    <property type="term" value="F:transcription cis-regulatory region binding"/>
    <property type="evidence" value="ECO:0007669"/>
    <property type="project" value="TreeGrafter"/>
</dbReference>
<feature type="DNA-binding region" description="H-T-H motif" evidence="2">
    <location>
        <begin position="49"/>
        <end position="68"/>
    </location>
</feature>
<dbReference type="PANTHER" id="PTHR30055">
    <property type="entry name" value="HTH-TYPE TRANSCRIPTIONAL REGULATOR RUTR"/>
    <property type="match status" value="1"/>
</dbReference>
<keyword evidence="1 2" id="KW-0238">DNA-binding</keyword>
<dbReference type="InterPro" id="IPR050109">
    <property type="entry name" value="HTH-type_TetR-like_transc_reg"/>
</dbReference>
<protein>
    <submittedName>
        <fullName evidence="5">TetR/AcrR family transcriptional regulator</fullName>
    </submittedName>
</protein>
<proteinExistence type="predicted"/>
<feature type="domain" description="HTH tetR-type" evidence="4">
    <location>
        <begin position="26"/>
        <end position="86"/>
    </location>
</feature>
<dbReference type="Pfam" id="PF00440">
    <property type="entry name" value="TetR_N"/>
    <property type="match status" value="1"/>
</dbReference>
<evidence type="ECO:0000256" key="1">
    <source>
        <dbReference type="ARBA" id="ARBA00023125"/>
    </source>
</evidence>
<evidence type="ECO:0000256" key="3">
    <source>
        <dbReference type="SAM" id="MobiDB-lite"/>
    </source>
</evidence>
<dbReference type="RefSeq" id="WP_130475566.1">
    <property type="nucleotide sequence ID" value="NZ_SFCC01000006.1"/>
</dbReference>
<gene>
    <name evidence="5" type="ORF">EWH70_12715</name>
</gene>
<name>A0A4Q7JA31_9PSEU</name>
<feature type="region of interest" description="Disordered" evidence="3">
    <location>
        <begin position="1"/>
        <end position="24"/>
    </location>
</feature>
<dbReference type="Proteomes" id="UP000292003">
    <property type="component" value="Unassembled WGS sequence"/>
</dbReference>
<evidence type="ECO:0000313" key="5">
    <source>
        <dbReference type="EMBL" id="RZQ63313.1"/>
    </source>
</evidence>
<dbReference type="EMBL" id="SFCC01000006">
    <property type="protein sequence ID" value="RZQ63313.1"/>
    <property type="molecule type" value="Genomic_DNA"/>
</dbReference>
<evidence type="ECO:0000256" key="2">
    <source>
        <dbReference type="PROSITE-ProRule" id="PRU00335"/>
    </source>
</evidence>
<dbReference type="GO" id="GO:0003700">
    <property type="term" value="F:DNA-binding transcription factor activity"/>
    <property type="evidence" value="ECO:0007669"/>
    <property type="project" value="TreeGrafter"/>
</dbReference>
<evidence type="ECO:0000313" key="6">
    <source>
        <dbReference type="Proteomes" id="UP000292003"/>
    </source>
</evidence>
<sequence>MPTERHTVVGLPATEPAPERRHAPTRVSDDVLLDAARTCVLAAGVRRTTLAEIARTASVSRMTLYRRFPDVRSILAALMTREFGALLQKANLLAASEATGRARLVRCSVESVKALANDPLMRTVLDVDAELLLPYIVERLGGTQRLAEQVIAALLAAGHEDGSIRQGDGPAQVRSVLLVVQSFVLSLRPATADVDEDALLAEFSHLLDAALRP</sequence>
<organism evidence="5 6">
    <name type="scientific">Amycolatopsis suaedae</name>
    <dbReference type="NCBI Taxonomy" id="2510978"/>
    <lineage>
        <taxon>Bacteria</taxon>
        <taxon>Bacillati</taxon>
        <taxon>Actinomycetota</taxon>
        <taxon>Actinomycetes</taxon>
        <taxon>Pseudonocardiales</taxon>
        <taxon>Pseudonocardiaceae</taxon>
        <taxon>Amycolatopsis</taxon>
    </lineage>
</organism>
<evidence type="ECO:0000259" key="4">
    <source>
        <dbReference type="PROSITE" id="PS50977"/>
    </source>
</evidence>
<accession>A0A4Q7JA31</accession>
<dbReference type="InterPro" id="IPR001647">
    <property type="entry name" value="HTH_TetR"/>
</dbReference>
<dbReference type="Gene3D" id="1.10.10.60">
    <property type="entry name" value="Homeodomain-like"/>
    <property type="match status" value="1"/>
</dbReference>
<dbReference type="OrthoDB" id="3267320at2"/>
<reference evidence="5 6" key="1">
    <citation type="submission" date="2019-02" db="EMBL/GenBank/DDBJ databases">
        <title>Draft genome sequence of Amycolatopsis sp. 8-3EHSu isolated from roots of Suaeda maritima.</title>
        <authorList>
            <person name="Duangmal K."/>
            <person name="Chantavorakit T."/>
        </authorList>
    </citation>
    <scope>NUCLEOTIDE SEQUENCE [LARGE SCALE GENOMIC DNA]</scope>
    <source>
        <strain evidence="5 6">8-3EHSu</strain>
    </source>
</reference>
<dbReference type="PANTHER" id="PTHR30055:SF153">
    <property type="entry name" value="HTH-TYPE TRANSCRIPTIONAL REPRESSOR RV3405C"/>
    <property type="match status" value="1"/>
</dbReference>
<dbReference type="Gene3D" id="1.10.357.10">
    <property type="entry name" value="Tetracycline Repressor, domain 2"/>
    <property type="match status" value="1"/>
</dbReference>
<dbReference type="SUPFAM" id="SSF46689">
    <property type="entry name" value="Homeodomain-like"/>
    <property type="match status" value="1"/>
</dbReference>
<dbReference type="PROSITE" id="PS50977">
    <property type="entry name" value="HTH_TETR_2"/>
    <property type="match status" value="1"/>
</dbReference>
<dbReference type="InterPro" id="IPR009057">
    <property type="entry name" value="Homeodomain-like_sf"/>
</dbReference>
<keyword evidence="6" id="KW-1185">Reference proteome</keyword>
<dbReference type="AlphaFoldDB" id="A0A4Q7JA31"/>